<evidence type="ECO:0000256" key="4">
    <source>
        <dbReference type="ARBA" id="ARBA00023163"/>
    </source>
</evidence>
<feature type="compositionally biased region" description="Low complexity" evidence="6">
    <location>
        <begin position="13"/>
        <end position="33"/>
    </location>
</feature>
<evidence type="ECO:0000256" key="3">
    <source>
        <dbReference type="ARBA" id="ARBA00023125"/>
    </source>
</evidence>
<dbReference type="GO" id="GO:0003700">
    <property type="term" value="F:DNA-binding transcription factor activity"/>
    <property type="evidence" value="ECO:0007669"/>
    <property type="project" value="InterPro"/>
</dbReference>
<organism evidence="8">
    <name type="scientific">Echinococcus granulosus</name>
    <name type="common">Hydatid tapeworm</name>
    <dbReference type="NCBI Taxonomy" id="6210"/>
    <lineage>
        <taxon>Eukaryota</taxon>
        <taxon>Metazoa</taxon>
        <taxon>Spiralia</taxon>
        <taxon>Lophotrochozoa</taxon>
        <taxon>Platyhelminthes</taxon>
        <taxon>Cestoda</taxon>
        <taxon>Eucestoda</taxon>
        <taxon>Cyclophyllidea</taxon>
        <taxon>Taeniidae</taxon>
        <taxon>Echinococcus</taxon>
        <taxon>Echinococcus granulosus group</taxon>
    </lineage>
</organism>
<keyword evidence="5" id="KW-0539">Nucleus</keyword>
<dbReference type="Pfam" id="PF07716">
    <property type="entry name" value="bZIP_2"/>
    <property type="match status" value="2"/>
</dbReference>
<evidence type="ECO:0000259" key="7">
    <source>
        <dbReference type="PROSITE" id="PS50217"/>
    </source>
</evidence>
<dbReference type="InterPro" id="IPR004827">
    <property type="entry name" value="bZIP"/>
</dbReference>
<dbReference type="PANTHER" id="PTHR15284">
    <property type="entry name" value="NUCLEAR FACTOR INTERLEUKIN-3-REGULATED PROTEIN"/>
    <property type="match status" value="1"/>
</dbReference>
<dbReference type="GO" id="GO:0005634">
    <property type="term" value="C:nucleus"/>
    <property type="evidence" value="ECO:0007669"/>
    <property type="project" value="TreeGrafter"/>
</dbReference>
<accession>A0A068X363</accession>
<dbReference type="InterPro" id="IPR047229">
    <property type="entry name" value="NFIL3-like"/>
</dbReference>
<feature type="region of interest" description="Disordered" evidence="6">
    <location>
        <begin position="359"/>
        <end position="392"/>
    </location>
</feature>
<dbReference type="OrthoDB" id="6151507at2759"/>
<dbReference type="AlphaFoldDB" id="A0A068X363"/>
<dbReference type="SUPFAM" id="SSF57959">
    <property type="entry name" value="Leucine zipper domain"/>
    <property type="match status" value="2"/>
</dbReference>
<feature type="domain" description="BZIP" evidence="7">
    <location>
        <begin position="380"/>
        <end position="440"/>
    </location>
</feature>
<dbReference type="PROSITE" id="PS00036">
    <property type="entry name" value="BZIP_BASIC"/>
    <property type="match status" value="1"/>
</dbReference>
<reference evidence="8 9" key="1">
    <citation type="journal article" date="2013" name="Nature">
        <title>The genomes of four tapeworm species reveal adaptations to parasitism.</title>
        <authorList>
            <person name="Tsai I.J."/>
            <person name="Zarowiecki M."/>
            <person name="Holroyd N."/>
            <person name="Garciarrubio A."/>
            <person name="Sanchez-Flores A."/>
            <person name="Brooks K.L."/>
            <person name="Tracey A."/>
            <person name="Bobes R.J."/>
            <person name="Fragoso G."/>
            <person name="Sciutto E."/>
            <person name="Aslett M."/>
            <person name="Beasley H."/>
            <person name="Bennett H.M."/>
            <person name="Cai J."/>
            <person name="Camicia F."/>
            <person name="Clark R."/>
            <person name="Cucher M."/>
            <person name="De Silva N."/>
            <person name="Day T.A."/>
            <person name="Deplazes P."/>
            <person name="Estrada K."/>
            <person name="Fernandez C."/>
            <person name="Holland P.W."/>
            <person name="Hou J."/>
            <person name="Hu S."/>
            <person name="Huckvale T."/>
            <person name="Hung S.S."/>
            <person name="Kamenetzky L."/>
            <person name="Keane J.A."/>
            <person name="Kiss F."/>
            <person name="Koziol U."/>
            <person name="Lambert O."/>
            <person name="Liu K."/>
            <person name="Luo X."/>
            <person name="Luo Y."/>
            <person name="Macchiaroli N."/>
            <person name="Nichol S."/>
            <person name="Paps J."/>
            <person name="Parkinson J."/>
            <person name="Pouchkina-Stantcheva N."/>
            <person name="Riddiford N."/>
            <person name="Rosenzvit M."/>
            <person name="Salinas G."/>
            <person name="Wasmuth J.D."/>
            <person name="Zamanian M."/>
            <person name="Zheng Y."/>
            <person name="Cai X."/>
            <person name="Soberon X."/>
            <person name="Olson P.D."/>
            <person name="Laclette J.P."/>
            <person name="Brehm K."/>
            <person name="Berriman M."/>
            <person name="Garciarrubio A."/>
            <person name="Bobes R.J."/>
            <person name="Fragoso G."/>
            <person name="Sanchez-Flores A."/>
            <person name="Estrada K."/>
            <person name="Cevallos M.A."/>
            <person name="Morett E."/>
            <person name="Gonzalez V."/>
            <person name="Portillo T."/>
            <person name="Ochoa-Leyva A."/>
            <person name="Jose M.V."/>
            <person name="Sciutto E."/>
            <person name="Landa A."/>
            <person name="Jimenez L."/>
            <person name="Valdes V."/>
            <person name="Carrero J.C."/>
            <person name="Larralde C."/>
            <person name="Morales-Montor J."/>
            <person name="Limon-Lason J."/>
            <person name="Soberon X."/>
            <person name="Laclette J.P."/>
        </authorList>
    </citation>
    <scope>NUCLEOTIDE SEQUENCE [LARGE SCALE GENOMIC DNA]</scope>
</reference>
<dbReference type="SMART" id="SM00338">
    <property type="entry name" value="BRLZ"/>
    <property type="match status" value="2"/>
</dbReference>
<evidence type="ECO:0000256" key="5">
    <source>
        <dbReference type="ARBA" id="ARBA00023242"/>
    </source>
</evidence>
<feature type="compositionally biased region" description="Basic and acidic residues" evidence="6">
    <location>
        <begin position="79"/>
        <end position="110"/>
    </location>
</feature>
<dbReference type="PROSITE" id="PS50217">
    <property type="entry name" value="BZIP"/>
    <property type="match status" value="2"/>
</dbReference>
<sequence length="538" mass="58391">MGELAVTDLGAGPSSTDSPHSSPSSSIIPPVSSTFLYNSMISVKHGTSPPPPNLEEEEDEDEGEGTMEGDVCASFYRPGETRKAREFIPECKKDEKYWERRRKNNEAAKRSREKRRQNDALMEQEIAELKQQNEVLIRENAALVRELTALKAKKGGGVLGTPPPQPPPQLQTLATQSSTMPPAVNALDLLALQRLLSAFANNSNGVAARPAPTANTAGSVEDSPLDLSGRKIAMLQQNCISHPSPIPQSTLPPVSDVDQFGKLTELAVLTSTSPQAALEGSYNASRPQSCSWNTTPNPITPPACTGLQALISAAALTASPLISDGSNADNHATPSWDLHQSSPCLPLGLQPLPQQRIEIPNEPTRRRNGHIRSPPSQYDDERYRERRRKNNEAVRRCRENKRARLSMRDEVTGRLESDNTLLRLKLDGLNSEVRALRHLLLAGQQQIVVPQAVKDEPQPKVENTPCSIESKPQPDAVEVKPPPKYALPKKGIPRVPNSNSHLPPLKRRITLPPPFNPLAGTAGSGIAVPIEGTSGATD</sequence>
<dbReference type="InterPro" id="IPR047106">
    <property type="entry name" value="NFIL3-like_bZIP"/>
</dbReference>
<dbReference type="Gene3D" id="1.20.5.170">
    <property type="match status" value="2"/>
</dbReference>
<name>A0A068X363_ECHGR</name>
<feature type="compositionally biased region" description="Basic and acidic residues" evidence="6">
    <location>
        <begin position="379"/>
        <end position="392"/>
    </location>
</feature>
<dbReference type="Proteomes" id="UP000492820">
    <property type="component" value="Unassembled WGS sequence"/>
</dbReference>
<keyword evidence="2" id="KW-0805">Transcription regulation</keyword>
<reference evidence="10" key="3">
    <citation type="submission" date="2020-10" db="UniProtKB">
        <authorList>
            <consortium name="WormBaseParasite"/>
        </authorList>
    </citation>
    <scope>IDENTIFICATION</scope>
</reference>
<protein>
    <submittedName>
        <fullName evidence="8 10">Transcriptional factor nfil3:e4bp4</fullName>
    </submittedName>
</protein>
<proteinExistence type="inferred from homology"/>
<feature type="region of interest" description="Disordered" evidence="6">
    <location>
        <begin position="1"/>
        <end position="117"/>
    </location>
</feature>
<evidence type="ECO:0000256" key="6">
    <source>
        <dbReference type="SAM" id="MobiDB-lite"/>
    </source>
</evidence>
<dbReference type="InterPro" id="IPR046347">
    <property type="entry name" value="bZIP_sf"/>
</dbReference>
<gene>
    <name evidence="8" type="ORF">EgrG_001159300</name>
</gene>
<feature type="compositionally biased region" description="Acidic residues" evidence="6">
    <location>
        <begin position="54"/>
        <end position="67"/>
    </location>
</feature>
<evidence type="ECO:0000313" key="10">
    <source>
        <dbReference type="WBParaSite" id="EgrG_001159300"/>
    </source>
</evidence>
<keyword evidence="4" id="KW-0804">Transcription</keyword>
<dbReference type="EMBL" id="LK028604">
    <property type="protein sequence ID" value="CDS24424.1"/>
    <property type="molecule type" value="Genomic_DNA"/>
</dbReference>
<dbReference type="FunFam" id="1.20.5.170:FF:000025">
    <property type="entry name" value="nuclear factor interleukin-3-regulated protein-like"/>
    <property type="match status" value="1"/>
</dbReference>
<dbReference type="WBParaSite" id="EgrG_001159300">
    <property type="protein sequence ID" value="EgrG_001159300"/>
    <property type="gene ID" value="EgrG_001159300"/>
</dbReference>
<feature type="domain" description="BZIP" evidence="7">
    <location>
        <begin position="94"/>
        <end position="151"/>
    </location>
</feature>
<reference evidence="8" key="2">
    <citation type="submission" date="2014-06" db="EMBL/GenBank/DDBJ databases">
        <authorList>
            <person name="Aslett M."/>
        </authorList>
    </citation>
    <scope>NUCLEOTIDE SEQUENCE</scope>
</reference>
<keyword evidence="3" id="KW-0238">DNA-binding</keyword>
<evidence type="ECO:0000256" key="2">
    <source>
        <dbReference type="ARBA" id="ARBA00023015"/>
    </source>
</evidence>
<dbReference type="PANTHER" id="PTHR15284:SF0">
    <property type="entry name" value="GH23983P"/>
    <property type="match status" value="1"/>
</dbReference>
<dbReference type="GO" id="GO:0007623">
    <property type="term" value="P:circadian rhythm"/>
    <property type="evidence" value="ECO:0007669"/>
    <property type="project" value="TreeGrafter"/>
</dbReference>
<evidence type="ECO:0000256" key="1">
    <source>
        <dbReference type="ARBA" id="ARBA00006079"/>
    </source>
</evidence>
<feature type="region of interest" description="Disordered" evidence="6">
    <location>
        <begin position="455"/>
        <end position="538"/>
    </location>
</feature>
<evidence type="ECO:0000313" key="8">
    <source>
        <dbReference type="EMBL" id="CDS24424.1"/>
    </source>
</evidence>
<dbReference type="GO" id="GO:0003677">
    <property type="term" value="F:DNA binding"/>
    <property type="evidence" value="ECO:0007669"/>
    <property type="project" value="UniProtKB-KW"/>
</dbReference>
<dbReference type="CDD" id="cd14694">
    <property type="entry name" value="bZIP_NFIL3"/>
    <property type="match status" value="1"/>
</dbReference>
<evidence type="ECO:0000313" key="9">
    <source>
        <dbReference type="Proteomes" id="UP000492820"/>
    </source>
</evidence>
<comment type="similarity">
    <text evidence="1">Belongs to the bZIP family. NFIL3 subfamily.</text>
</comment>